<evidence type="ECO:0000256" key="1">
    <source>
        <dbReference type="ARBA" id="ARBA00008361"/>
    </source>
</evidence>
<protein>
    <submittedName>
        <fullName evidence="5">SAM-dependent methyltransferase</fullName>
    </submittedName>
</protein>
<evidence type="ECO:0000313" key="6">
    <source>
        <dbReference type="Proteomes" id="UP000226437"/>
    </source>
</evidence>
<accession>A0A2G0CB65</accession>
<dbReference type="AlphaFoldDB" id="A0A2G0CB65"/>
<dbReference type="RefSeq" id="WP_099107816.1">
    <property type="nucleotide sequence ID" value="NZ_JAATJF010000003.1"/>
</dbReference>
<keyword evidence="6" id="KW-1185">Reference proteome</keyword>
<dbReference type="SUPFAM" id="SSF53335">
    <property type="entry name" value="S-adenosyl-L-methionine-dependent methyltransferases"/>
    <property type="match status" value="1"/>
</dbReference>
<dbReference type="PANTHER" id="PTHR44942">
    <property type="entry name" value="METHYLTRANSF_11 DOMAIN-CONTAINING PROTEIN"/>
    <property type="match status" value="1"/>
</dbReference>
<dbReference type="GO" id="GO:0008757">
    <property type="term" value="F:S-adenosylmethionine-dependent methyltransferase activity"/>
    <property type="evidence" value="ECO:0007669"/>
    <property type="project" value="InterPro"/>
</dbReference>
<dbReference type="Pfam" id="PF08241">
    <property type="entry name" value="Methyltransf_11"/>
    <property type="match status" value="1"/>
</dbReference>
<dbReference type="InterPro" id="IPR013216">
    <property type="entry name" value="Methyltransf_11"/>
</dbReference>
<keyword evidence="2 5" id="KW-0489">Methyltransferase</keyword>
<proteinExistence type="inferred from homology"/>
<keyword evidence="3 5" id="KW-0808">Transferase</keyword>
<dbReference type="PANTHER" id="PTHR44942:SF4">
    <property type="entry name" value="METHYLTRANSFERASE TYPE 11 DOMAIN-CONTAINING PROTEIN"/>
    <property type="match status" value="1"/>
</dbReference>
<gene>
    <name evidence="5" type="ORF">CGL56_17145</name>
</gene>
<evidence type="ECO:0000259" key="4">
    <source>
        <dbReference type="Pfam" id="PF08241"/>
    </source>
</evidence>
<reference evidence="5 6" key="1">
    <citation type="submission" date="2017-10" db="EMBL/GenBank/DDBJ databases">
        <title>The draft genome sequence of Lewinella marina KCTC 32374.</title>
        <authorList>
            <person name="Wang K."/>
        </authorList>
    </citation>
    <scope>NUCLEOTIDE SEQUENCE [LARGE SCALE GENOMIC DNA]</scope>
    <source>
        <strain evidence="5 6">MKG-38</strain>
    </source>
</reference>
<evidence type="ECO:0000313" key="5">
    <source>
        <dbReference type="EMBL" id="PHK97167.1"/>
    </source>
</evidence>
<evidence type="ECO:0000256" key="2">
    <source>
        <dbReference type="ARBA" id="ARBA00022603"/>
    </source>
</evidence>
<dbReference type="OrthoDB" id="9791837at2"/>
<evidence type="ECO:0000256" key="3">
    <source>
        <dbReference type="ARBA" id="ARBA00022679"/>
    </source>
</evidence>
<dbReference type="EMBL" id="PDLO01000011">
    <property type="protein sequence ID" value="PHK97167.1"/>
    <property type="molecule type" value="Genomic_DNA"/>
</dbReference>
<dbReference type="InterPro" id="IPR029063">
    <property type="entry name" value="SAM-dependent_MTases_sf"/>
</dbReference>
<comment type="caution">
    <text evidence="5">The sequence shown here is derived from an EMBL/GenBank/DDBJ whole genome shotgun (WGS) entry which is preliminary data.</text>
</comment>
<dbReference type="Proteomes" id="UP000226437">
    <property type="component" value="Unassembled WGS sequence"/>
</dbReference>
<dbReference type="InterPro" id="IPR051052">
    <property type="entry name" value="Diverse_substrate_MTase"/>
</dbReference>
<comment type="similarity">
    <text evidence="1">Belongs to the methyltransferase superfamily.</text>
</comment>
<name>A0A2G0CB65_9BACT</name>
<sequence>MDPLTLKIRQTYDQLAADFDAHIDDKPHNAYYDRPNTLSLLPEVEGKHVLDAGCGPGKYAEILLERGARVTGCDLSPRMVELARRRNPNGGTFFVHDLANPLEMLGEASCDVVLCALALHYLRDWGPTIREFHRVLRPGGCLVLSLEHPFFDYGYYNSGAYFDTEEVTATWTGFGTPVEMPGYRRPLQACITPLTENGFYLDRLLEPRPVPEFEQHDPKHFRELNAFPAFMMLRGVRG</sequence>
<dbReference type="GO" id="GO:0032259">
    <property type="term" value="P:methylation"/>
    <property type="evidence" value="ECO:0007669"/>
    <property type="project" value="UniProtKB-KW"/>
</dbReference>
<dbReference type="Gene3D" id="3.40.50.150">
    <property type="entry name" value="Vaccinia Virus protein VP39"/>
    <property type="match status" value="1"/>
</dbReference>
<organism evidence="5 6">
    <name type="scientific">Neolewinella marina</name>
    <dbReference type="NCBI Taxonomy" id="438751"/>
    <lineage>
        <taxon>Bacteria</taxon>
        <taxon>Pseudomonadati</taxon>
        <taxon>Bacteroidota</taxon>
        <taxon>Saprospiria</taxon>
        <taxon>Saprospirales</taxon>
        <taxon>Lewinellaceae</taxon>
        <taxon>Neolewinella</taxon>
    </lineage>
</organism>
<dbReference type="CDD" id="cd02440">
    <property type="entry name" value="AdoMet_MTases"/>
    <property type="match status" value="1"/>
</dbReference>
<feature type="domain" description="Methyltransferase type 11" evidence="4">
    <location>
        <begin position="50"/>
        <end position="143"/>
    </location>
</feature>